<reference evidence="2" key="1">
    <citation type="submission" date="2021-06" db="EMBL/GenBank/DDBJ databases">
        <authorList>
            <person name="Kallberg Y."/>
            <person name="Tangrot J."/>
            <person name="Rosling A."/>
        </authorList>
    </citation>
    <scope>NUCLEOTIDE SEQUENCE</scope>
    <source>
        <strain evidence="2">CL551</strain>
    </source>
</reference>
<feature type="non-terminal residue" evidence="2">
    <location>
        <position position="283"/>
    </location>
</feature>
<dbReference type="EMBL" id="CAJVPV010017136">
    <property type="protein sequence ID" value="CAG8701556.1"/>
    <property type="molecule type" value="Genomic_DNA"/>
</dbReference>
<dbReference type="PANTHER" id="PTHR34391:SF1">
    <property type="entry name" value="UPF0658 GOLGI APPARATUS MEMBRANE PROTEIN C1952.10C-RELATED"/>
    <property type="match status" value="1"/>
</dbReference>
<comment type="caution">
    <text evidence="2">The sequence shown here is derived from an EMBL/GenBank/DDBJ whole genome shotgun (WGS) entry which is preliminary data.</text>
</comment>
<evidence type="ECO:0000313" key="2">
    <source>
        <dbReference type="EMBL" id="CAG8701556.1"/>
    </source>
</evidence>
<feature type="transmembrane region" description="Helical" evidence="1">
    <location>
        <begin position="55"/>
        <end position="76"/>
    </location>
</feature>
<dbReference type="AlphaFoldDB" id="A0A9N9N4K0"/>
<keyword evidence="1" id="KW-0812">Transmembrane</keyword>
<dbReference type="GO" id="GO:0005794">
    <property type="term" value="C:Golgi apparatus"/>
    <property type="evidence" value="ECO:0007669"/>
    <property type="project" value="TreeGrafter"/>
</dbReference>
<feature type="transmembrane region" description="Helical" evidence="1">
    <location>
        <begin position="199"/>
        <end position="224"/>
    </location>
</feature>
<evidence type="ECO:0000256" key="1">
    <source>
        <dbReference type="SAM" id="Phobius"/>
    </source>
</evidence>
<name>A0A9N9N4K0_9GLOM</name>
<proteinExistence type="predicted"/>
<protein>
    <submittedName>
        <fullName evidence="2">1588_t:CDS:1</fullName>
    </submittedName>
</protein>
<feature type="transmembrane region" description="Helical" evidence="1">
    <location>
        <begin position="138"/>
        <end position="161"/>
    </location>
</feature>
<keyword evidence="1" id="KW-0472">Membrane</keyword>
<dbReference type="OrthoDB" id="2448307at2759"/>
<keyword evidence="3" id="KW-1185">Reference proteome</keyword>
<dbReference type="InterPro" id="IPR040410">
    <property type="entry name" value="UPF0658_Golgi"/>
</dbReference>
<feature type="transmembrane region" description="Helical" evidence="1">
    <location>
        <begin position="101"/>
        <end position="126"/>
    </location>
</feature>
<keyword evidence="1" id="KW-1133">Transmembrane helix</keyword>
<dbReference type="Proteomes" id="UP000789342">
    <property type="component" value="Unassembled WGS sequence"/>
</dbReference>
<accession>A0A9N9N4K0</accession>
<gene>
    <name evidence="2" type="ORF">AMORRO_LOCUS12165</name>
</gene>
<feature type="transmembrane region" description="Helical" evidence="1">
    <location>
        <begin position="168"/>
        <end position="187"/>
    </location>
</feature>
<evidence type="ECO:0000313" key="3">
    <source>
        <dbReference type="Proteomes" id="UP000789342"/>
    </source>
</evidence>
<dbReference type="PANTHER" id="PTHR34391">
    <property type="entry name" value="UPF0658 GOLGI APPARATUS MEMBRANE PROTEIN C1952.10C-RELATED"/>
    <property type="match status" value="1"/>
</dbReference>
<sequence>IIDQSMINIIAVLILEYGSGVFGILQLNESEAILRSITDNCAGLTFDTQPSTNEILHIIVIFFFAILFSVLTYPLFRKYEWSIYEKISIDEDLRKAYRARLIFTTCLKNVAMFAFLYIFLSLGAILPLVKDSSMLSKVFFSINLLMQAITLALVPLAFYGASEESKSAMISFMIFGVFVFANYGYLLGANGGIAVSSGFVFWLWFTIIFLILFVVTFVTSIFTFRNFGEGLKPAGRNERFKGLGEISDGIPMVEELKEREHNDLLLHKRIEDLESRDEIWLPE</sequence>
<organism evidence="2 3">
    <name type="scientific">Acaulospora morrowiae</name>
    <dbReference type="NCBI Taxonomy" id="94023"/>
    <lineage>
        <taxon>Eukaryota</taxon>
        <taxon>Fungi</taxon>
        <taxon>Fungi incertae sedis</taxon>
        <taxon>Mucoromycota</taxon>
        <taxon>Glomeromycotina</taxon>
        <taxon>Glomeromycetes</taxon>
        <taxon>Diversisporales</taxon>
        <taxon>Acaulosporaceae</taxon>
        <taxon>Acaulospora</taxon>
    </lineage>
</organism>
<feature type="transmembrane region" description="Helical" evidence="1">
    <location>
        <begin position="7"/>
        <end position="27"/>
    </location>
</feature>